<dbReference type="InterPro" id="IPR036041">
    <property type="entry name" value="Ribosome-inact_prot_sf"/>
</dbReference>
<dbReference type="Proteomes" id="UP000015105">
    <property type="component" value="Chromosome 1D"/>
</dbReference>
<name>A0A452Y0V9_AEGTS</name>
<protein>
    <recommendedName>
        <fullName evidence="1">rRNA N-glycosylase</fullName>
        <ecNumber evidence="1">3.2.2.22</ecNumber>
    </recommendedName>
</protein>
<dbReference type="GO" id="GO:0090729">
    <property type="term" value="F:toxin activity"/>
    <property type="evidence" value="ECO:0007669"/>
    <property type="project" value="UniProtKB-KW"/>
</dbReference>
<dbReference type="AlphaFoldDB" id="A0A452Y0V9"/>
<proteinExistence type="inferred from homology"/>
<reference evidence="3" key="2">
    <citation type="journal article" date="2017" name="Nat. Plants">
        <title>The Aegilops tauschii genome reveals multiple impacts of transposons.</title>
        <authorList>
            <person name="Zhao G."/>
            <person name="Zou C."/>
            <person name="Li K."/>
            <person name="Wang K."/>
            <person name="Li T."/>
            <person name="Gao L."/>
            <person name="Zhang X."/>
            <person name="Wang H."/>
            <person name="Yang Z."/>
            <person name="Liu X."/>
            <person name="Jiang W."/>
            <person name="Mao L."/>
            <person name="Kong X."/>
            <person name="Jiao Y."/>
            <person name="Jia J."/>
        </authorList>
    </citation>
    <scope>NUCLEOTIDE SEQUENCE [LARGE SCALE GENOMIC DNA]</scope>
    <source>
        <strain evidence="3">cv. AL8/78</strain>
    </source>
</reference>
<dbReference type="InterPro" id="IPR001574">
    <property type="entry name" value="Ribosome_inactivat_prot"/>
</dbReference>
<dbReference type="EC" id="3.2.2.22" evidence="1"/>
<dbReference type="InterPro" id="IPR016138">
    <property type="entry name" value="Ribosome_inactivat_prot_sub1"/>
</dbReference>
<reference evidence="2" key="5">
    <citation type="journal article" date="2021" name="G3 (Bethesda)">
        <title>Aegilops tauschii genome assembly Aet v5.0 features greater sequence contiguity and improved annotation.</title>
        <authorList>
            <person name="Wang L."/>
            <person name="Zhu T."/>
            <person name="Rodriguez J.C."/>
            <person name="Deal K.R."/>
            <person name="Dubcovsky J."/>
            <person name="McGuire P.E."/>
            <person name="Lux T."/>
            <person name="Spannagl M."/>
            <person name="Mayer K.F.X."/>
            <person name="Baldrich P."/>
            <person name="Meyers B.C."/>
            <person name="Huo N."/>
            <person name="Gu Y.Q."/>
            <person name="Zhou H."/>
            <person name="Devos K.M."/>
            <person name="Bennetzen J.L."/>
            <person name="Unver T."/>
            <person name="Budak H."/>
            <person name="Gulick P.J."/>
            <person name="Galiba G."/>
            <person name="Kalapos B."/>
            <person name="Nelson D.R."/>
            <person name="Li P."/>
            <person name="You F.M."/>
            <person name="Luo M.C."/>
            <person name="Dvorak J."/>
        </authorList>
    </citation>
    <scope>NUCLEOTIDE SEQUENCE [LARGE SCALE GENOMIC DNA]</scope>
    <source>
        <strain evidence="2">cv. AL8/78</strain>
    </source>
</reference>
<organism evidence="2 3">
    <name type="scientific">Aegilops tauschii subsp. strangulata</name>
    <name type="common">Goatgrass</name>
    <dbReference type="NCBI Taxonomy" id="200361"/>
    <lineage>
        <taxon>Eukaryota</taxon>
        <taxon>Viridiplantae</taxon>
        <taxon>Streptophyta</taxon>
        <taxon>Embryophyta</taxon>
        <taxon>Tracheophyta</taxon>
        <taxon>Spermatophyta</taxon>
        <taxon>Magnoliopsida</taxon>
        <taxon>Liliopsida</taxon>
        <taxon>Poales</taxon>
        <taxon>Poaceae</taxon>
        <taxon>BOP clade</taxon>
        <taxon>Pooideae</taxon>
        <taxon>Triticodae</taxon>
        <taxon>Triticeae</taxon>
        <taxon>Triticinae</taxon>
        <taxon>Aegilops</taxon>
    </lineage>
</organism>
<keyword evidence="3" id="KW-1185">Reference proteome</keyword>
<evidence type="ECO:0000313" key="3">
    <source>
        <dbReference type="Proteomes" id="UP000015105"/>
    </source>
</evidence>
<dbReference type="SUPFAM" id="SSF56371">
    <property type="entry name" value="Ribosome inactivating proteins (RIP)"/>
    <property type="match status" value="1"/>
</dbReference>
<comment type="catalytic activity">
    <reaction evidence="1">
        <text>Endohydrolysis of the N-glycosidic bond at one specific adenosine on the 28S rRNA.</text>
        <dbReference type="EC" id="3.2.2.22"/>
    </reaction>
</comment>
<keyword evidence="1" id="KW-0652">Protein synthesis inhibitor</keyword>
<dbReference type="EnsemblPlants" id="AET1Gv20249900.3">
    <property type="protein sequence ID" value="AET1Gv20249900.3"/>
    <property type="gene ID" value="AET1Gv20249900"/>
</dbReference>
<reference evidence="2" key="4">
    <citation type="submission" date="2019-03" db="UniProtKB">
        <authorList>
            <consortium name="EnsemblPlants"/>
        </authorList>
    </citation>
    <scope>IDENTIFICATION</scope>
</reference>
<reference evidence="2" key="3">
    <citation type="journal article" date="2017" name="Nature">
        <title>Genome sequence of the progenitor of the wheat D genome Aegilops tauschii.</title>
        <authorList>
            <person name="Luo M.C."/>
            <person name="Gu Y.Q."/>
            <person name="Puiu D."/>
            <person name="Wang H."/>
            <person name="Twardziok S.O."/>
            <person name="Deal K.R."/>
            <person name="Huo N."/>
            <person name="Zhu T."/>
            <person name="Wang L."/>
            <person name="Wang Y."/>
            <person name="McGuire P.E."/>
            <person name="Liu S."/>
            <person name="Long H."/>
            <person name="Ramasamy R.K."/>
            <person name="Rodriguez J.C."/>
            <person name="Van S.L."/>
            <person name="Yuan L."/>
            <person name="Wang Z."/>
            <person name="Xia Z."/>
            <person name="Xiao L."/>
            <person name="Anderson O.D."/>
            <person name="Ouyang S."/>
            <person name="Liang Y."/>
            <person name="Zimin A.V."/>
            <person name="Pertea G."/>
            <person name="Qi P."/>
            <person name="Bennetzen J.L."/>
            <person name="Dai X."/>
            <person name="Dawson M.W."/>
            <person name="Muller H.G."/>
            <person name="Kugler K."/>
            <person name="Rivarola-Duarte L."/>
            <person name="Spannagl M."/>
            <person name="Mayer K.F.X."/>
            <person name="Lu F.H."/>
            <person name="Bevan M.W."/>
            <person name="Leroy P."/>
            <person name="Li P."/>
            <person name="You F.M."/>
            <person name="Sun Q."/>
            <person name="Liu Z."/>
            <person name="Lyons E."/>
            <person name="Wicker T."/>
            <person name="Salzberg S.L."/>
            <person name="Devos K.M."/>
            <person name="Dvorak J."/>
        </authorList>
    </citation>
    <scope>NUCLEOTIDE SEQUENCE [LARGE SCALE GENOMIC DNA]</scope>
    <source>
        <strain evidence="2">cv. AL8/78</strain>
    </source>
</reference>
<dbReference type="GO" id="GO:0030598">
    <property type="term" value="F:rRNA N-glycosylase activity"/>
    <property type="evidence" value="ECO:0007669"/>
    <property type="project" value="UniProtKB-EC"/>
</dbReference>
<dbReference type="GO" id="GO:0006952">
    <property type="term" value="P:defense response"/>
    <property type="evidence" value="ECO:0007669"/>
    <property type="project" value="UniProtKB-KW"/>
</dbReference>
<comment type="similarity">
    <text evidence="1">Belongs to the ribosome-inactivating protein family.</text>
</comment>
<reference evidence="3" key="1">
    <citation type="journal article" date="2014" name="Science">
        <title>Ancient hybridizations among the ancestral genomes of bread wheat.</title>
        <authorList>
            <consortium name="International Wheat Genome Sequencing Consortium,"/>
            <person name="Marcussen T."/>
            <person name="Sandve S.R."/>
            <person name="Heier L."/>
            <person name="Spannagl M."/>
            <person name="Pfeifer M."/>
            <person name="Jakobsen K.S."/>
            <person name="Wulff B.B."/>
            <person name="Steuernagel B."/>
            <person name="Mayer K.F."/>
            <person name="Olsen O.A."/>
        </authorList>
    </citation>
    <scope>NUCLEOTIDE SEQUENCE [LARGE SCALE GENOMIC DNA]</scope>
    <source>
        <strain evidence="3">cv. AL8/78</strain>
    </source>
</reference>
<sequence length="291" mass="33530">MEKINYCLIIIWYLILQNVPHIDFRLSNNTKKMVCSYQKMLSKIKLLINHESARENNGVSQYAGHANPIQTDRGEQQHIHRTSMLPMGETKYFIIVMHPAEDRRKHKPAKFLFRLKSLYLDGFLHDNIWQLFKGTRLAGVDEAASSQWSRELTFKCNYNDLKPDYFNLRTGLYGQEETLSAITSYGTIDIEEVKIGLSRTIATVSEATRFPSLSRHIMFGFNSGENVPVDDIEQLEGQPGWKSFSYIVTNWKINCKRVLRGQEKFTPVPGFPTYESVVDHIGVSLCITELD</sequence>
<keyword evidence="1" id="KW-0800">Toxin</keyword>
<evidence type="ECO:0000256" key="1">
    <source>
        <dbReference type="RuleBase" id="RU004915"/>
    </source>
</evidence>
<dbReference type="Gene3D" id="3.40.420.10">
    <property type="entry name" value="Ricin (A subunit), domain 1"/>
    <property type="match status" value="1"/>
</dbReference>
<accession>A0A452Y0V9</accession>
<dbReference type="Gramene" id="AET1Gv20249900.3">
    <property type="protein sequence ID" value="AET1Gv20249900.3"/>
    <property type="gene ID" value="AET1Gv20249900"/>
</dbReference>
<keyword evidence="1" id="KW-0378">Hydrolase</keyword>
<dbReference type="Pfam" id="PF00161">
    <property type="entry name" value="RIP"/>
    <property type="match status" value="1"/>
</dbReference>
<keyword evidence="1" id="KW-0611">Plant defense</keyword>
<evidence type="ECO:0000313" key="2">
    <source>
        <dbReference type="EnsemblPlants" id="AET1Gv20249900.3"/>
    </source>
</evidence>
<dbReference type="GO" id="GO:0017148">
    <property type="term" value="P:negative regulation of translation"/>
    <property type="evidence" value="ECO:0007669"/>
    <property type="project" value="UniProtKB-KW"/>
</dbReference>